<evidence type="ECO:0000256" key="7">
    <source>
        <dbReference type="SAM" id="Phobius"/>
    </source>
</evidence>
<dbReference type="AlphaFoldDB" id="W9Y4B9"/>
<sequence>MTADTKMQDTLKEVPGSDKEEPISEGAYSTIAADYVGDWTPEEEAAVRRKFDFTITPLITLLYLCCAIDRNARIEGMGEELHLVGYQYNIVLSIFFCFYLAVEVPSNVVLKHVGPKWYLPFLVFSFGLVSLCTAFVQSYAGLAVTRTFLGIFEGGAMPAVAWILSSMYKRNELFFRMSFFISSSSLASSFGGLLAAGLSHVPKWGTNAVPIERWRNIFFFEGLITMLIAMAAPFFMAQSPGTYRFLTPRQRYIAAERLRRDLDMSPKERITWRHVRLAIFNVHTNVCALCFFCTNSAVQGMGAFIPTILKEFGWTSTEAQLKSVPPYLVACVLTIVLGYCSDRAKQRGVFIAGILPTSITGFAILRFSSNPDAKYAAVFLNAIGCFAGSAGMLSWGINNAGSPATAAVASGYMVSIGSVGGVLSTWTYLPDDSPLFHRGHSINLGLQLFCFVCALVGIAHCLYENKVRSMGKRDDRLDGVENKLSLCHRNPEFRYML</sequence>
<comment type="caution">
    <text evidence="9">The sequence shown here is derived from an EMBL/GenBank/DDBJ whole genome shotgun (WGS) entry which is preliminary data.</text>
</comment>
<evidence type="ECO:0000256" key="6">
    <source>
        <dbReference type="SAM" id="MobiDB-lite"/>
    </source>
</evidence>
<feature type="domain" description="Major facilitator superfamily (MFS) profile" evidence="8">
    <location>
        <begin position="45"/>
        <end position="468"/>
    </location>
</feature>
<dbReference type="GO" id="GO:0022857">
    <property type="term" value="F:transmembrane transporter activity"/>
    <property type="evidence" value="ECO:0007669"/>
    <property type="project" value="InterPro"/>
</dbReference>
<feature type="transmembrane region" description="Helical" evidence="7">
    <location>
        <begin position="148"/>
        <end position="168"/>
    </location>
</feature>
<feature type="transmembrane region" description="Helical" evidence="7">
    <location>
        <begin position="324"/>
        <end position="341"/>
    </location>
</feature>
<feature type="transmembrane region" description="Helical" evidence="7">
    <location>
        <begin position="83"/>
        <end position="102"/>
    </location>
</feature>
<proteinExistence type="predicted"/>
<feature type="transmembrane region" description="Helical" evidence="7">
    <location>
        <begin position="409"/>
        <end position="429"/>
    </location>
</feature>
<dbReference type="InterPro" id="IPR011701">
    <property type="entry name" value="MFS"/>
</dbReference>
<comment type="subcellular location">
    <subcellularLocation>
        <location evidence="1">Membrane</location>
        <topology evidence="1">Multi-pass membrane protein</topology>
    </subcellularLocation>
</comment>
<feature type="transmembrane region" description="Helical" evidence="7">
    <location>
        <begin position="375"/>
        <end position="397"/>
    </location>
</feature>
<keyword evidence="5 7" id="KW-0472">Membrane</keyword>
<name>W9Y4B9_9EURO</name>
<feature type="region of interest" description="Disordered" evidence="6">
    <location>
        <begin position="1"/>
        <end position="22"/>
    </location>
</feature>
<feature type="transmembrane region" description="Helical" evidence="7">
    <location>
        <begin position="174"/>
        <end position="196"/>
    </location>
</feature>
<dbReference type="SUPFAM" id="SSF103473">
    <property type="entry name" value="MFS general substrate transporter"/>
    <property type="match status" value="1"/>
</dbReference>
<dbReference type="eggNOG" id="KOG2533">
    <property type="taxonomic scope" value="Eukaryota"/>
</dbReference>
<evidence type="ECO:0000256" key="2">
    <source>
        <dbReference type="ARBA" id="ARBA00022448"/>
    </source>
</evidence>
<feature type="transmembrane region" description="Helical" evidence="7">
    <location>
        <begin position="217"/>
        <end position="236"/>
    </location>
</feature>
<feature type="transmembrane region" description="Helical" evidence="7">
    <location>
        <begin position="117"/>
        <end position="136"/>
    </location>
</feature>
<evidence type="ECO:0000256" key="3">
    <source>
        <dbReference type="ARBA" id="ARBA00022692"/>
    </source>
</evidence>
<accession>W9Y4B9</accession>
<dbReference type="Gene3D" id="1.20.1250.20">
    <property type="entry name" value="MFS general substrate transporter like domains"/>
    <property type="match status" value="2"/>
</dbReference>
<dbReference type="GO" id="GO:0016020">
    <property type="term" value="C:membrane"/>
    <property type="evidence" value="ECO:0007669"/>
    <property type="project" value="UniProtKB-SubCell"/>
</dbReference>
<keyword evidence="2" id="KW-0813">Transport</keyword>
<dbReference type="PANTHER" id="PTHR43791">
    <property type="entry name" value="PERMEASE-RELATED"/>
    <property type="match status" value="1"/>
</dbReference>
<dbReference type="Proteomes" id="UP000019478">
    <property type="component" value="Unassembled WGS sequence"/>
</dbReference>
<dbReference type="RefSeq" id="XP_007737824.1">
    <property type="nucleotide sequence ID" value="XM_007739634.1"/>
</dbReference>
<dbReference type="HOGENOM" id="CLU_001265_0_1_1"/>
<protein>
    <recommendedName>
        <fullName evidence="8">Major facilitator superfamily (MFS) profile domain-containing protein</fullName>
    </recommendedName>
</protein>
<gene>
    <name evidence="9" type="ORF">A1O3_09540</name>
</gene>
<evidence type="ECO:0000256" key="1">
    <source>
        <dbReference type="ARBA" id="ARBA00004141"/>
    </source>
</evidence>
<dbReference type="InterPro" id="IPR036259">
    <property type="entry name" value="MFS_trans_sf"/>
</dbReference>
<dbReference type="GeneID" id="19173624"/>
<keyword evidence="10" id="KW-1185">Reference proteome</keyword>
<organism evidence="9 10">
    <name type="scientific">Capronia epimyces CBS 606.96</name>
    <dbReference type="NCBI Taxonomy" id="1182542"/>
    <lineage>
        <taxon>Eukaryota</taxon>
        <taxon>Fungi</taxon>
        <taxon>Dikarya</taxon>
        <taxon>Ascomycota</taxon>
        <taxon>Pezizomycotina</taxon>
        <taxon>Eurotiomycetes</taxon>
        <taxon>Chaetothyriomycetidae</taxon>
        <taxon>Chaetothyriales</taxon>
        <taxon>Herpotrichiellaceae</taxon>
        <taxon>Capronia</taxon>
    </lineage>
</organism>
<dbReference type="Pfam" id="PF07690">
    <property type="entry name" value="MFS_1"/>
    <property type="match status" value="1"/>
</dbReference>
<dbReference type="PROSITE" id="PS50850">
    <property type="entry name" value="MFS"/>
    <property type="match status" value="1"/>
</dbReference>
<feature type="transmembrane region" description="Helical" evidence="7">
    <location>
        <begin position="441"/>
        <end position="463"/>
    </location>
</feature>
<dbReference type="EMBL" id="AMGY01000010">
    <property type="protein sequence ID" value="EXJ77314.1"/>
    <property type="molecule type" value="Genomic_DNA"/>
</dbReference>
<dbReference type="FunFam" id="1.20.1250.20:FF:000013">
    <property type="entry name" value="MFS general substrate transporter"/>
    <property type="match status" value="1"/>
</dbReference>
<reference evidence="9 10" key="1">
    <citation type="submission" date="2013-03" db="EMBL/GenBank/DDBJ databases">
        <title>The Genome Sequence of Capronia epimyces CBS 606.96.</title>
        <authorList>
            <consortium name="The Broad Institute Genomics Platform"/>
            <person name="Cuomo C."/>
            <person name="de Hoog S."/>
            <person name="Gorbushina A."/>
            <person name="Walker B."/>
            <person name="Young S.K."/>
            <person name="Zeng Q."/>
            <person name="Gargeya S."/>
            <person name="Fitzgerald M."/>
            <person name="Haas B."/>
            <person name="Abouelleil A."/>
            <person name="Allen A.W."/>
            <person name="Alvarado L."/>
            <person name="Arachchi H.M."/>
            <person name="Berlin A.M."/>
            <person name="Chapman S.B."/>
            <person name="Gainer-Dewar J."/>
            <person name="Goldberg J."/>
            <person name="Griggs A."/>
            <person name="Gujja S."/>
            <person name="Hansen M."/>
            <person name="Howarth C."/>
            <person name="Imamovic A."/>
            <person name="Ireland A."/>
            <person name="Larimer J."/>
            <person name="McCowan C."/>
            <person name="Murphy C."/>
            <person name="Pearson M."/>
            <person name="Poon T.W."/>
            <person name="Priest M."/>
            <person name="Roberts A."/>
            <person name="Saif S."/>
            <person name="Shea T."/>
            <person name="Sisk P."/>
            <person name="Sykes S."/>
            <person name="Wortman J."/>
            <person name="Nusbaum C."/>
            <person name="Birren B."/>
        </authorList>
    </citation>
    <scope>NUCLEOTIDE SEQUENCE [LARGE SCALE GENOMIC DNA]</scope>
    <source>
        <strain evidence="9 10">CBS 606.96</strain>
    </source>
</reference>
<keyword evidence="4 7" id="KW-1133">Transmembrane helix</keyword>
<evidence type="ECO:0000256" key="5">
    <source>
        <dbReference type="ARBA" id="ARBA00023136"/>
    </source>
</evidence>
<dbReference type="OrthoDB" id="9971669at2759"/>
<evidence type="ECO:0000313" key="9">
    <source>
        <dbReference type="EMBL" id="EXJ77314.1"/>
    </source>
</evidence>
<feature type="transmembrane region" description="Helical" evidence="7">
    <location>
        <begin position="348"/>
        <end position="369"/>
    </location>
</feature>
<dbReference type="PANTHER" id="PTHR43791:SF53">
    <property type="entry name" value="MAJOR FACILITATOR SUPERFAMILY (MFS) PROFILE DOMAIN-CONTAINING PROTEIN"/>
    <property type="match status" value="1"/>
</dbReference>
<evidence type="ECO:0000313" key="10">
    <source>
        <dbReference type="Proteomes" id="UP000019478"/>
    </source>
</evidence>
<dbReference type="InterPro" id="IPR020846">
    <property type="entry name" value="MFS_dom"/>
</dbReference>
<evidence type="ECO:0000256" key="4">
    <source>
        <dbReference type="ARBA" id="ARBA00022989"/>
    </source>
</evidence>
<evidence type="ECO:0000259" key="8">
    <source>
        <dbReference type="PROSITE" id="PS50850"/>
    </source>
</evidence>
<keyword evidence="3 7" id="KW-0812">Transmembrane</keyword>